<name>A0A382W1A9_9ZZZZ</name>
<evidence type="ECO:0000259" key="1">
    <source>
        <dbReference type="Pfam" id="PF00326"/>
    </source>
</evidence>
<reference evidence="2" key="1">
    <citation type="submission" date="2018-05" db="EMBL/GenBank/DDBJ databases">
        <authorList>
            <person name="Lanie J.A."/>
            <person name="Ng W.-L."/>
            <person name="Kazmierczak K.M."/>
            <person name="Andrzejewski T.M."/>
            <person name="Davidsen T.M."/>
            <person name="Wayne K.J."/>
            <person name="Tettelin H."/>
            <person name="Glass J.I."/>
            <person name="Rusch D."/>
            <person name="Podicherti R."/>
            <person name="Tsui H.-C.T."/>
            <person name="Winkler M.E."/>
        </authorList>
    </citation>
    <scope>NUCLEOTIDE SEQUENCE</scope>
</reference>
<organism evidence="2">
    <name type="scientific">marine metagenome</name>
    <dbReference type="NCBI Taxonomy" id="408172"/>
    <lineage>
        <taxon>unclassified sequences</taxon>
        <taxon>metagenomes</taxon>
        <taxon>ecological metagenomes</taxon>
    </lineage>
</organism>
<protein>
    <recommendedName>
        <fullName evidence="1">Peptidase S9 prolyl oligopeptidase catalytic domain-containing protein</fullName>
    </recommendedName>
</protein>
<evidence type="ECO:0000313" key="2">
    <source>
        <dbReference type="EMBL" id="SVD52557.1"/>
    </source>
</evidence>
<dbReference type="Pfam" id="PF00326">
    <property type="entry name" value="Peptidase_S9"/>
    <property type="match status" value="1"/>
</dbReference>
<gene>
    <name evidence="2" type="ORF">METZ01_LOCUS405411</name>
</gene>
<accession>A0A382W1A9</accession>
<dbReference type="Gene3D" id="3.40.50.1820">
    <property type="entry name" value="alpha/beta hydrolase"/>
    <property type="match status" value="1"/>
</dbReference>
<feature type="domain" description="Peptidase S9 prolyl oligopeptidase catalytic" evidence="1">
    <location>
        <begin position="3"/>
        <end position="59"/>
    </location>
</feature>
<dbReference type="GO" id="GO:0008236">
    <property type="term" value="F:serine-type peptidase activity"/>
    <property type="evidence" value="ECO:0007669"/>
    <property type="project" value="InterPro"/>
</dbReference>
<feature type="non-terminal residue" evidence="2">
    <location>
        <position position="1"/>
    </location>
</feature>
<proteinExistence type="predicted"/>
<sequence length="67" mass="7507">PSTKPILIVHSDDDRSVPVQQAIDMAEALKVAGVHHRFVHYMDRGHMSVTDEVTEHTLSFIAELDGR</sequence>
<dbReference type="InterPro" id="IPR001375">
    <property type="entry name" value="Peptidase_S9_cat"/>
</dbReference>
<dbReference type="EMBL" id="UINC01156249">
    <property type="protein sequence ID" value="SVD52557.1"/>
    <property type="molecule type" value="Genomic_DNA"/>
</dbReference>
<dbReference type="InterPro" id="IPR029058">
    <property type="entry name" value="AB_hydrolase_fold"/>
</dbReference>
<dbReference type="GO" id="GO:0006508">
    <property type="term" value="P:proteolysis"/>
    <property type="evidence" value="ECO:0007669"/>
    <property type="project" value="InterPro"/>
</dbReference>
<dbReference type="SUPFAM" id="SSF53474">
    <property type="entry name" value="alpha/beta-Hydrolases"/>
    <property type="match status" value="1"/>
</dbReference>
<dbReference type="AlphaFoldDB" id="A0A382W1A9"/>